<sequence>MSVGNKRYLGGSDLSDQGDEFRSWITFNIEFCIYFCLQIEYIGITHMSLIGARMNRDTISPEKLAVSNYLHQIGNIPATCIPQSSYFVYINTKLSHKFLQTICHTIIFRQNFAIFVNQIQK</sequence>
<proteinExistence type="predicted"/>
<reference evidence="1" key="1">
    <citation type="submission" date="2019-08" db="EMBL/GenBank/DDBJ databases">
        <authorList>
            <person name="Kucharzyk K."/>
            <person name="Murdoch R.W."/>
            <person name="Higgins S."/>
            <person name="Loffler F."/>
        </authorList>
    </citation>
    <scope>NUCLEOTIDE SEQUENCE</scope>
</reference>
<accession>A0A645I385</accession>
<evidence type="ECO:0000313" key="1">
    <source>
        <dbReference type="EMBL" id="MPN42864.1"/>
    </source>
</evidence>
<dbReference type="EMBL" id="VSSQ01100879">
    <property type="protein sequence ID" value="MPN42864.1"/>
    <property type="molecule type" value="Genomic_DNA"/>
</dbReference>
<protein>
    <submittedName>
        <fullName evidence="1">Uncharacterized protein</fullName>
    </submittedName>
</protein>
<organism evidence="1">
    <name type="scientific">bioreactor metagenome</name>
    <dbReference type="NCBI Taxonomy" id="1076179"/>
    <lineage>
        <taxon>unclassified sequences</taxon>
        <taxon>metagenomes</taxon>
        <taxon>ecological metagenomes</taxon>
    </lineage>
</organism>
<name>A0A645I385_9ZZZZ</name>
<dbReference type="AlphaFoldDB" id="A0A645I385"/>
<comment type="caution">
    <text evidence="1">The sequence shown here is derived from an EMBL/GenBank/DDBJ whole genome shotgun (WGS) entry which is preliminary data.</text>
</comment>
<gene>
    <name evidence="1" type="ORF">SDC9_190422</name>
</gene>